<accession>A0A8X8GX11</accession>
<gene>
    <name evidence="1" type="ORF">GEU84_009830</name>
</gene>
<comment type="caution">
    <text evidence="1">The sequence shown here is derived from an EMBL/GenBank/DDBJ whole genome shotgun (WGS) entry which is preliminary data.</text>
</comment>
<dbReference type="Gene3D" id="3.30.10.10">
    <property type="entry name" value="Trypsin Inhibitor V, subunit A"/>
    <property type="match status" value="1"/>
</dbReference>
<evidence type="ECO:0000313" key="1">
    <source>
        <dbReference type="EMBL" id="NUB44682.1"/>
    </source>
</evidence>
<proteinExistence type="predicted"/>
<dbReference type="EMBL" id="WHUT02000005">
    <property type="protein sequence ID" value="NUB44682.1"/>
    <property type="molecule type" value="Genomic_DNA"/>
</dbReference>
<dbReference type="AlphaFoldDB" id="A0A8X8GX11"/>
<dbReference type="InterPro" id="IPR021719">
    <property type="entry name" value="Prot_inh_I78"/>
</dbReference>
<dbReference type="Pfam" id="PF11720">
    <property type="entry name" value="Inhibitor_I78"/>
    <property type="match status" value="1"/>
</dbReference>
<evidence type="ECO:0000313" key="2">
    <source>
        <dbReference type="Proteomes" id="UP000484076"/>
    </source>
</evidence>
<evidence type="ECO:0008006" key="3">
    <source>
        <dbReference type="Google" id="ProtNLM"/>
    </source>
</evidence>
<name>A0A8X8GX11_9RHOB</name>
<reference evidence="1" key="1">
    <citation type="submission" date="2020-05" db="EMBL/GenBank/DDBJ databases">
        <title>Fertoebacter nigrum gen. nov., sp. nov., a new member of the family Rhodobacteraceae.</title>
        <authorList>
            <person name="Szuroczki S."/>
            <person name="Abbaszade G."/>
            <person name="Buni D."/>
            <person name="Schumann P."/>
            <person name="Toth E."/>
        </authorList>
    </citation>
    <scope>NUCLEOTIDE SEQUENCE</scope>
    <source>
        <strain evidence="1">RG-N-1a</strain>
    </source>
</reference>
<protein>
    <recommendedName>
        <fullName evidence="3">Peptidase inhibitor I78 family protein</fullName>
    </recommendedName>
</protein>
<organism evidence="1 2">
    <name type="scientific">Fertoeibacter niger</name>
    <dbReference type="NCBI Taxonomy" id="2656921"/>
    <lineage>
        <taxon>Bacteria</taxon>
        <taxon>Pseudomonadati</taxon>
        <taxon>Pseudomonadota</taxon>
        <taxon>Alphaproteobacteria</taxon>
        <taxon>Rhodobacterales</taxon>
        <taxon>Paracoccaceae</taxon>
        <taxon>Fertoeibacter</taxon>
    </lineage>
</organism>
<dbReference type="Proteomes" id="UP000484076">
    <property type="component" value="Unassembled WGS sequence"/>
</dbReference>
<keyword evidence="2" id="KW-1185">Reference proteome</keyword>
<sequence length="92" mass="9401">MRLLPIVPCLVLVACAPPAPVRSPGSTIDPVPCGAAAMQDLIGQPASVLPASGPPGSLRLIRPGDAVTEDFSATRLNVMLDARDRITALTCG</sequence>
<dbReference type="PROSITE" id="PS51257">
    <property type="entry name" value="PROKAR_LIPOPROTEIN"/>
    <property type="match status" value="1"/>
</dbReference>